<name>A0A3S1BWP2_ELYCH</name>
<gene>
    <name evidence="2" type="ORF">EGW08_015413</name>
</gene>
<sequence>MGDQCDGHRLALPLDPEAVVPPGHEDMSSDSSADVTASDSGRGASDTEDAPTTAGAPRQSGPVYGSASSSLDSAPWVPPRQPMGVAMRGSGADPPTYRDVVGRDTSGPDNLSRAARAYASQKDFHKPRRPAGKVRFSVDDQLVGQGREPGQVYWTGEARTPNLTSFTGNPAHHRESPALGSSHKPPTGANLNLASHPYYPSHNSDSRRSPLQQTAQNSSSSQPDLFKSLASSHAGGIPRHQPKPALSGRPAGPPNPSFPLLPHQKYLTSNPASNRGLLPPMNASIDEDEDDGSTTTSGSYAVEDNILNISVEC</sequence>
<evidence type="ECO:0000313" key="2">
    <source>
        <dbReference type="EMBL" id="RUS76827.1"/>
    </source>
</evidence>
<proteinExistence type="predicted"/>
<keyword evidence="3" id="KW-1185">Reference proteome</keyword>
<reference evidence="2 3" key="1">
    <citation type="submission" date="2019-01" db="EMBL/GenBank/DDBJ databases">
        <title>A draft genome assembly of the solar-powered sea slug Elysia chlorotica.</title>
        <authorList>
            <person name="Cai H."/>
            <person name="Li Q."/>
            <person name="Fang X."/>
            <person name="Li J."/>
            <person name="Curtis N.E."/>
            <person name="Altenburger A."/>
            <person name="Shibata T."/>
            <person name="Feng M."/>
            <person name="Maeda T."/>
            <person name="Schwartz J.A."/>
            <person name="Shigenobu S."/>
            <person name="Lundholm N."/>
            <person name="Nishiyama T."/>
            <person name="Yang H."/>
            <person name="Hasebe M."/>
            <person name="Li S."/>
            <person name="Pierce S.K."/>
            <person name="Wang J."/>
        </authorList>
    </citation>
    <scope>NUCLEOTIDE SEQUENCE [LARGE SCALE GENOMIC DNA]</scope>
    <source>
        <strain evidence="2">EC2010</strain>
        <tissue evidence="2">Whole organism of an adult</tissue>
    </source>
</reference>
<dbReference type="AlphaFoldDB" id="A0A3S1BWP2"/>
<feature type="region of interest" description="Disordered" evidence="1">
    <location>
        <begin position="1"/>
        <end position="300"/>
    </location>
</feature>
<protein>
    <submittedName>
        <fullName evidence="2">Uncharacterized protein</fullName>
    </submittedName>
</protein>
<evidence type="ECO:0000313" key="3">
    <source>
        <dbReference type="Proteomes" id="UP000271974"/>
    </source>
</evidence>
<organism evidence="2 3">
    <name type="scientific">Elysia chlorotica</name>
    <name type="common">Eastern emerald elysia</name>
    <name type="synonym">Sea slug</name>
    <dbReference type="NCBI Taxonomy" id="188477"/>
    <lineage>
        <taxon>Eukaryota</taxon>
        <taxon>Metazoa</taxon>
        <taxon>Spiralia</taxon>
        <taxon>Lophotrochozoa</taxon>
        <taxon>Mollusca</taxon>
        <taxon>Gastropoda</taxon>
        <taxon>Heterobranchia</taxon>
        <taxon>Euthyneura</taxon>
        <taxon>Panpulmonata</taxon>
        <taxon>Sacoglossa</taxon>
        <taxon>Placobranchoidea</taxon>
        <taxon>Plakobranchidae</taxon>
        <taxon>Elysia</taxon>
    </lineage>
</organism>
<accession>A0A3S1BWP2</accession>
<feature type="compositionally biased region" description="Polar residues" evidence="1">
    <location>
        <begin position="209"/>
        <end position="223"/>
    </location>
</feature>
<evidence type="ECO:0000256" key="1">
    <source>
        <dbReference type="SAM" id="MobiDB-lite"/>
    </source>
</evidence>
<dbReference type="Proteomes" id="UP000271974">
    <property type="component" value="Unassembled WGS sequence"/>
</dbReference>
<comment type="caution">
    <text evidence="2">The sequence shown here is derived from an EMBL/GenBank/DDBJ whole genome shotgun (WGS) entry which is preliminary data.</text>
</comment>
<feature type="compositionally biased region" description="Low complexity" evidence="1">
    <location>
        <begin position="29"/>
        <end position="40"/>
    </location>
</feature>
<dbReference type="EMBL" id="RQTK01000632">
    <property type="protein sequence ID" value="RUS76827.1"/>
    <property type="molecule type" value="Genomic_DNA"/>
</dbReference>